<sequence>MVSTTPVWSLAPSAVIAACTRVLCCDTRVPCEVTSSVVSSTAMSEESVC</sequence>
<protein>
    <submittedName>
        <fullName evidence="1">Unannotated protein</fullName>
    </submittedName>
</protein>
<evidence type="ECO:0000313" key="1">
    <source>
        <dbReference type="EMBL" id="CAB4919900.1"/>
    </source>
</evidence>
<dbReference type="EMBL" id="CAFBNB010000017">
    <property type="protein sequence ID" value="CAB4919900.1"/>
    <property type="molecule type" value="Genomic_DNA"/>
</dbReference>
<organism evidence="1">
    <name type="scientific">freshwater metagenome</name>
    <dbReference type="NCBI Taxonomy" id="449393"/>
    <lineage>
        <taxon>unclassified sequences</taxon>
        <taxon>metagenomes</taxon>
        <taxon>ecological metagenomes</taxon>
    </lineage>
</organism>
<proteinExistence type="predicted"/>
<dbReference type="AlphaFoldDB" id="A0A6J7HU94"/>
<name>A0A6J7HU94_9ZZZZ</name>
<gene>
    <name evidence="1" type="ORF">UFOPK3720_00167</name>
</gene>
<accession>A0A6J7HU94</accession>
<reference evidence="1" key="1">
    <citation type="submission" date="2020-05" db="EMBL/GenBank/DDBJ databases">
        <authorList>
            <person name="Chiriac C."/>
            <person name="Salcher M."/>
            <person name="Ghai R."/>
            <person name="Kavagutti S V."/>
        </authorList>
    </citation>
    <scope>NUCLEOTIDE SEQUENCE</scope>
</reference>